<protein>
    <submittedName>
        <fullName evidence="2">Uncharacterized protein</fullName>
    </submittedName>
</protein>
<name>A0A7W6E4P6_9RHOB</name>
<feature type="transmembrane region" description="Helical" evidence="1">
    <location>
        <begin position="63"/>
        <end position="82"/>
    </location>
</feature>
<keyword evidence="1" id="KW-1133">Transmembrane helix</keyword>
<organism evidence="2 3">
    <name type="scientific">Sulfitobacter undariae</name>
    <dbReference type="NCBI Taxonomy" id="1563671"/>
    <lineage>
        <taxon>Bacteria</taxon>
        <taxon>Pseudomonadati</taxon>
        <taxon>Pseudomonadota</taxon>
        <taxon>Alphaproteobacteria</taxon>
        <taxon>Rhodobacterales</taxon>
        <taxon>Roseobacteraceae</taxon>
        <taxon>Sulfitobacter</taxon>
    </lineage>
</organism>
<evidence type="ECO:0000313" key="2">
    <source>
        <dbReference type="EMBL" id="MBB3993386.1"/>
    </source>
</evidence>
<proteinExistence type="predicted"/>
<keyword evidence="3" id="KW-1185">Reference proteome</keyword>
<sequence>MKRPSPPRGIGQTLARVQGNAITWLAVLLPLSLASIFGILYFVREIRGASRLLGLPQSSAEAVLVDLCVASLPVIVVIAVYLRQIKQARTRLRTVFLAAHEGQLLVQLPAFPSLVYQRSADRLLLA</sequence>
<dbReference type="Proteomes" id="UP000530268">
    <property type="component" value="Unassembled WGS sequence"/>
</dbReference>
<feature type="transmembrane region" description="Helical" evidence="1">
    <location>
        <begin position="21"/>
        <end position="43"/>
    </location>
</feature>
<evidence type="ECO:0000313" key="3">
    <source>
        <dbReference type="Proteomes" id="UP000530268"/>
    </source>
</evidence>
<dbReference type="RefSeq" id="WP_184563409.1">
    <property type="nucleotide sequence ID" value="NZ_JACIEI010000002.1"/>
</dbReference>
<dbReference type="AlphaFoldDB" id="A0A7W6E4P6"/>
<keyword evidence="1" id="KW-0812">Transmembrane</keyword>
<evidence type="ECO:0000256" key="1">
    <source>
        <dbReference type="SAM" id="Phobius"/>
    </source>
</evidence>
<gene>
    <name evidence="2" type="ORF">GGR95_001014</name>
</gene>
<dbReference type="EMBL" id="JACIEI010000002">
    <property type="protein sequence ID" value="MBB3993386.1"/>
    <property type="molecule type" value="Genomic_DNA"/>
</dbReference>
<keyword evidence="1" id="KW-0472">Membrane</keyword>
<comment type="caution">
    <text evidence="2">The sequence shown here is derived from an EMBL/GenBank/DDBJ whole genome shotgun (WGS) entry which is preliminary data.</text>
</comment>
<accession>A0A7W6E4P6</accession>
<reference evidence="2 3" key="1">
    <citation type="submission" date="2020-08" db="EMBL/GenBank/DDBJ databases">
        <title>Genomic Encyclopedia of Type Strains, Phase IV (KMG-IV): sequencing the most valuable type-strain genomes for metagenomic binning, comparative biology and taxonomic classification.</title>
        <authorList>
            <person name="Goeker M."/>
        </authorList>
    </citation>
    <scope>NUCLEOTIDE SEQUENCE [LARGE SCALE GENOMIC DNA]</scope>
    <source>
        <strain evidence="2 3">DSM 102234</strain>
    </source>
</reference>